<dbReference type="SUPFAM" id="SSF46894">
    <property type="entry name" value="C-terminal effector domain of the bipartite response regulators"/>
    <property type="match status" value="1"/>
</dbReference>
<keyword evidence="3 10" id="KW-0597">Phosphoprotein</keyword>
<dbReference type="Pfam" id="PF00072">
    <property type="entry name" value="Response_reg"/>
    <property type="match status" value="1"/>
</dbReference>
<evidence type="ECO:0000256" key="7">
    <source>
        <dbReference type="ARBA" id="ARBA00023163"/>
    </source>
</evidence>
<dbReference type="Pfam" id="PF00486">
    <property type="entry name" value="Trans_reg_C"/>
    <property type="match status" value="1"/>
</dbReference>
<dbReference type="GO" id="GO:0005829">
    <property type="term" value="C:cytosol"/>
    <property type="evidence" value="ECO:0007669"/>
    <property type="project" value="TreeGrafter"/>
</dbReference>
<keyword evidence="6 11" id="KW-0238">DNA-binding</keyword>
<sequence length="224" mass="26222">MKLLIIEDDKVLLDELIHRFNEWDIESQGINDFSDVMTDFIDVKPNLVIIDITLPKYDGFYWCRMIRNISSVPIIFLSSRDHPQDMVMSMQMGADDYVQKPFNFEVLNAKVQALLRRTYEYKSRDFDVFKYRDAVFDFKKLIITRGDDEVELTKNESFILSVLSQKMNEVVLRNEIIEALWDDSRFISDNTLTVNVNRLRKKLELIGLNNAVETKTGSGYILKG</sequence>
<feature type="DNA-binding region" description="OmpR/PhoB-type" evidence="11">
    <location>
        <begin position="126"/>
        <end position="224"/>
    </location>
</feature>
<feature type="modified residue" description="4-aspartylphosphate" evidence="10">
    <location>
        <position position="51"/>
    </location>
</feature>
<dbReference type="GO" id="GO:0032993">
    <property type="term" value="C:protein-DNA complex"/>
    <property type="evidence" value="ECO:0007669"/>
    <property type="project" value="TreeGrafter"/>
</dbReference>
<dbReference type="InterPro" id="IPR001867">
    <property type="entry name" value="OmpR/PhoB-type_DNA-bd"/>
</dbReference>
<dbReference type="Proteomes" id="UP000589351">
    <property type="component" value="Unassembled WGS sequence"/>
</dbReference>
<evidence type="ECO:0000313" key="15">
    <source>
        <dbReference type="Proteomes" id="UP000589351"/>
    </source>
</evidence>
<dbReference type="InterPro" id="IPR016032">
    <property type="entry name" value="Sig_transdc_resp-reg_C-effctor"/>
</dbReference>
<evidence type="ECO:0000256" key="11">
    <source>
        <dbReference type="PROSITE-ProRule" id="PRU01091"/>
    </source>
</evidence>
<evidence type="ECO:0000256" key="3">
    <source>
        <dbReference type="ARBA" id="ARBA00022553"/>
    </source>
</evidence>
<reference evidence="14 15" key="1">
    <citation type="submission" date="2020-07" db="EMBL/GenBank/DDBJ databases">
        <authorList>
            <person name="Criscuolo A."/>
        </authorList>
    </citation>
    <scope>NUCLEOTIDE SEQUENCE [LARGE SCALE GENOMIC DNA]</scope>
    <source>
        <strain evidence="14">CIP111649</strain>
    </source>
</reference>
<dbReference type="SMART" id="SM00448">
    <property type="entry name" value="REC"/>
    <property type="match status" value="1"/>
</dbReference>
<keyword evidence="2" id="KW-0963">Cytoplasm</keyword>
<evidence type="ECO:0000256" key="5">
    <source>
        <dbReference type="ARBA" id="ARBA00023015"/>
    </source>
</evidence>
<evidence type="ECO:0000256" key="2">
    <source>
        <dbReference type="ARBA" id="ARBA00022490"/>
    </source>
</evidence>
<dbReference type="SUPFAM" id="SSF52172">
    <property type="entry name" value="CheY-like"/>
    <property type="match status" value="1"/>
</dbReference>
<dbReference type="CDD" id="cd00383">
    <property type="entry name" value="trans_reg_C"/>
    <property type="match status" value="1"/>
</dbReference>
<dbReference type="InterPro" id="IPR011006">
    <property type="entry name" value="CheY-like_superfamily"/>
</dbReference>
<keyword evidence="5" id="KW-0805">Transcription regulation</keyword>
<dbReference type="EMBL" id="CAJEWD010000007">
    <property type="protein sequence ID" value="CAD2076649.1"/>
    <property type="molecule type" value="Genomic_DNA"/>
</dbReference>
<feature type="domain" description="Response regulatory" evidence="12">
    <location>
        <begin position="2"/>
        <end position="115"/>
    </location>
</feature>
<keyword evidence="15" id="KW-1185">Reference proteome</keyword>
<dbReference type="AlphaFoldDB" id="A0A6V7RFD7"/>
<keyword evidence="7" id="KW-0804">Transcription</keyword>
<protein>
    <recommendedName>
        <fullName evidence="8">Response regulator protein GraR</fullName>
    </recommendedName>
    <alternativeName>
        <fullName evidence="9">Glycopeptide resistance-associated protein R</fullName>
    </alternativeName>
</protein>
<accession>A0A6V7RFD7</accession>
<proteinExistence type="predicted"/>
<dbReference type="RefSeq" id="WP_185125545.1">
    <property type="nucleotide sequence ID" value="NZ_CAJEWD010000007.1"/>
</dbReference>
<evidence type="ECO:0000313" key="14">
    <source>
        <dbReference type="EMBL" id="CAD2076649.1"/>
    </source>
</evidence>
<evidence type="ECO:0000256" key="10">
    <source>
        <dbReference type="PROSITE-ProRule" id="PRU00169"/>
    </source>
</evidence>
<dbReference type="GO" id="GO:0006355">
    <property type="term" value="P:regulation of DNA-templated transcription"/>
    <property type="evidence" value="ECO:0007669"/>
    <property type="project" value="InterPro"/>
</dbReference>
<dbReference type="PROSITE" id="PS50110">
    <property type="entry name" value="RESPONSE_REGULATORY"/>
    <property type="match status" value="1"/>
</dbReference>
<feature type="domain" description="OmpR/PhoB-type" evidence="13">
    <location>
        <begin position="126"/>
        <end position="224"/>
    </location>
</feature>
<comment type="caution">
    <text evidence="14">The sequence shown here is derived from an EMBL/GenBank/DDBJ whole genome shotgun (WGS) entry which is preliminary data.</text>
</comment>
<evidence type="ECO:0000256" key="8">
    <source>
        <dbReference type="ARBA" id="ARBA00040701"/>
    </source>
</evidence>
<dbReference type="Gene3D" id="3.40.50.2300">
    <property type="match status" value="1"/>
</dbReference>
<evidence type="ECO:0000259" key="12">
    <source>
        <dbReference type="PROSITE" id="PS50110"/>
    </source>
</evidence>
<dbReference type="InterPro" id="IPR039420">
    <property type="entry name" value="WalR-like"/>
</dbReference>
<keyword evidence="4" id="KW-0902">Two-component regulatory system</keyword>
<dbReference type="SMART" id="SM00862">
    <property type="entry name" value="Trans_reg_C"/>
    <property type="match status" value="1"/>
</dbReference>
<dbReference type="PANTHER" id="PTHR48111">
    <property type="entry name" value="REGULATOR OF RPOS"/>
    <property type="match status" value="1"/>
</dbReference>
<evidence type="ECO:0000256" key="6">
    <source>
        <dbReference type="ARBA" id="ARBA00023125"/>
    </source>
</evidence>
<name>A0A6V7RFD7_9STAP</name>
<dbReference type="GO" id="GO:0000976">
    <property type="term" value="F:transcription cis-regulatory region binding"/>
    <property type="evidence" value="ECO:0007669"/>
    <property type="project" value="TreeGrafter"/>
</dbReference>
<organism evidence="14 15">
    <name type="scientific">Jeotgalicoccus meleagridis</name>
    <dbReference type="NCBI Taxonomy" id="2759181"/>
    <lineage>
        <taxon>Bacteria</taxon>
        <taxon>Bacillati</taxon>
        <taxon>Bacillota</taxon>
        <taxon>Bacilli</taxon>
        <taxon>Bacillales</taxon>
        <taxon>Staphylococcaceae</taxon>
        <taxon>Jeotgalicoccus</taxon>
    </lineage>
</organism>
<evidence type="ECO:0000259" key="13">
    <source>
        <dbReference type="PROSITE" id="PS51755"/>
    </source>
</evidence>
<evidence type="ECO:0000256" key="9">
    <source>
        <dbReference type="ARBA" id="ARBA00042986"/>
    </source>
</evidence>
<dbReference type="InterPro" id="IPR001789">
    <property type="entry name" value="Sig_transdc_resp-reg_receiver"/>
</dbReference>
<dbReference type="InterPro" id="IPR036388">
    <property type="entry name" value="WH-like_DNA-bd_sf"/>
</dbReference>
<comment type="subcellular location">
    <subcellularLocation>
        <location evidence="1">Cytoplasm</location>
    </subcellularLocation>
</comment>
<gene>
    <name evidence="14" type="primary">graR</name>
    <name evidence="14" type="ORF">JEODO184_01012</name>
</gene>
<dbReference type="PROSITE" id="PS51755">
    <property type="entry name" value="OMPR_PHOB"/>
    <property type="match status" value="1"/>
</dbReference>
<evidence type="ECO:0000256" key="1">
    <source>
        <dbReference type="ARBA" id="ARBA00004496"/>
    </source>
</evidence>
<dbReference type="GO" id="GO:0000156">
    <property type="term" value="F:phosphorelay response regulator activity"/>
    <property type="evidence" value="ECO:0007669"/>
    <property type="project" value="TreeGrafter"/>
</dbReference>
<evidence type="ECO:0000256" key="4">
    <source>
        <dbReference type="ARBA" id="ARBA00023012"/>
    </source>
</evidence>
<dbReference type="PANTHER" id="PTHR48111:SF27">
    <property type="entry name" value="SENSORY TRANSDUCTION PROTEIN BCER"/>
    <property type="match status" value="1"/>
</dbReference>
<dbReference type="Gene3D" id="1.10.10.10">
    <property type="entry name" value="Winged helix-like DNA-binding domain superfamily/Winged helix DNA-binding domain"/>
    <property type="match status" value="1"/>
</dbReference>